<reference evidence="1 2" key="1">
    <citation type="journal article" date="2019" name="Int. J. Syst. Evol. Microbiol.">
        <title>The Global Catalogue of Microorganisms (GCM) 10K type strain sequencing project: providing services to taxonomists for standard genome sequencing and annotation.</title>
        <authorList>
            <consortium name="The Broad Institute Genomics Platform"/>
            <consortium name="The Broad Institute Genome Sequencing Center for Infectious Disease"/>
            <person name="Wu L."/>
            <person name="Ma J."/>
        </authorList>
    </citation>
    <scope>NUCLEOTIDE SEQUENCE [LARGE SCALE GENOMIC DNA]</scope>
    <source>
        <strain evidence="1 2">JCM 14736</strain>
    </source>
</reference>
<keyword evidence="2" id="KW-1185">Reference proteome</keyword>
<dbReference type="Proteomes" id="UP001500851">
    <property type="component" value="Unassembled WGS sequence"/>
</dbReference>
<accession>A0ABN2LVM8</accession>
<gene>
    <name evidence="1" type="ORF">GCM10009768_30500</name>
</gene>
<evidence type="ECO:0000313" key="1">
    <source>
        <dbReference type="EMBL" id="GAA1799368.1"/>
    </source>
</evidence>
<sequence length="153" mass="16197">MTDSIAVLSPWGDLIRASTTLTTGEVLLHDWVTSMPDPSSADGGSGAPEIMVRATEPGAVAALVPRIAALLGRPETVRRATDAVATEFSEEVPTAEELAEAAEDLVLQTVEAWPDGDVVLHLEDSCEEHFAPGYWPAVRFDSADAIVEVTVEA</sequence>
<proteinExistence type="predicted"/>
<protein>
    <submittedName>
        <fullName evidence="1">Uncharacterized protein</fullName>
    </submittedName>
</protein>
<evidence type="ECO:0000313" key="2">
    <source>
        <dbReference type="Proteomes" id="UP001500851"/>
    </source>
</evidence>
<dbReference type="RefSeq" id="WP_344033484.1">
    <property type="nucleotide sequence ID" value="NZ_BAAAOB010000005.1"/>
</dbReference>
<dbReference type="EMBL" id="BAAAOB010000005">
    <property type="protein sequence ID" value="GAA1799368.1"/>
    <property type="molecule type" value="Genomic_DNA"/>
</dbReference>
<name>A0ABN2LVM8_9MICO</name>
<organism evidence="1 2">
    <name type="scientific">Leucobacter iarius</name>
    <dbReference type="NCBI Taxonomy" id="333963"/>
    <lineage>
        <taxon>Bacteria</taxon>
        <taxon>Bacillati</taxon>
        <taxon>Actinomycetota</taxon>
        <taxon>Actinomycetes</taxon>
        <taxon>Micrococcales</taxon>
        <taxon>Microbacteriaceae</taxon>
        <taxon>Leucobacter</taxon>
    </lineage>
</organism>
<comment type="caution">
    <text evidence="1">The sequence shown here is derived from an EMBL/GenBank/DDBJ whole genome shotgun (WGS) entry which is preliminary data.</text>
</comment>